<comment type="subunit">
    <text evidence="3">Homotetramer.</text>
</comment>
<dbReference type="SUPFAM" id="SSF143548">
    <property type="entry name" value="Serine metabolism enzymes domain"/>
    <property type="match status" value="1"/>
</dbReference>
<evidence type="ECO:0000256" key="9">
    <source>
        <dbReference type="ARBA" id="ARBA00023002"/>
    </source>
</evidence>
<dbReference type="InterPro" id="IPR006139">
    <property type="entry name" value="D-isomer_2_OHA_DH_cat_dom"/>
</dbReference>
<dbReference type="InterPro" id="IPR029753">
    <property type="entry name" value="D-isomer_DH_CS"/>
</dbReference>
<evidence type="ECO:0000259" key="15">
    <source>
        <dbReference type="Pfam" id="PF02826"/>
    </source>
</evidence>
<evidence type="ECO:0000259" key="14">
    <source>
        <dbReference type="Pfam" id="PF00389"/>
    </source>
</evidence>
<keyword evidence="6" id="KW-0597">Phosphoprotein</keyword>
<dbReference type="NCBIfam" id="TIGR01327">
    <property type="entry name" value="PGDH"/>
    <property type="match status" value="1"/>
</dbReference>
<dbReference type="Proteomes" id="UP000515159">
    <property type="component" value="Chromosome 5"/>
</dbReference>
<dbReference type="Pfam" id="PF02826">
    <property type="entry name" value="2-Hacid_dh_C"/>
    <property type="match status" value="1"/>
</dbReference>
<sequence>MDSSNLHKVLISDSLDSCCKNILQAQGIEVVEKTGLSTQELITEIENYDGLIVRSATKVTAEVLATARSLKVVGRAGTGVDNVDVEAATKRGVIVMNTPSGNSISAAELTCAMILCLSRQIPQATASMKAGRWDRKKFMGAELHGKTLGILGLGRIGKEVAIRMQAFQMKTIGYDPIIPPDITAAFGVEQLPLEEIWPLCDYITVHTPLLPSTTGLLNDASFAKCKKGVRIVNCARGGIVDEDALLRALQSGQCGGAALDVFTEEPPLDWSLVNHPHVISCPHLGASTYEAQRRCGEEIAVQFVDLAKKKALMGAVNASVLVSAFAPQTKPWIKLGESIGTLIRGCIPETNQGIHITTTGEQLRKADNYLVAAVAIGFLKGTKQTNLNLINAAQYAEEAGLKVSAHHSDTSSECCMEATVGSQFRVMGSVHGDMPVLLKLNRAAFRQPISLDGDLILYKSHPNNVQRLPAILRELSEAGVQLESYHTSSSGDEEWSIINVSSLPGTLTALKEYAELVITLSL</sequence>
<organism evidence="17 18">
    <name type="scientific">Geotrypetes seraphini</name>
    <name type="common">Gaboon caecilian</name>
    <name type="synonym">Caecilia seraphini</name>
    <dbReference type="NCBI Taxonomy" id="260995"/>
    <lineage>
        <taxon>Eukaryota</taxon>
        <taxon>Metazoa</taxon>
        <taxon>Chordata</taxon>
        <taxon>Craniata</taxon>
        <taxon>Vertebrata</taxon>
        <taxon>Euteleostomi</taxon>
        <taxon>Amphibia</taxon>
        <taxon>Gymnophiona</taxon>
        <taxon>Geotrypetes</taxon>
    </lineage>
</organism>
<evidence type="ECO:0000256" key="12">
    <source>
        <dbReference type="ARBA" id="ARBA00048731"/>
    </source>
</evidence>
<feature type="domain" description="D-3-phosphoglycerate dehydrogenase ASB" evidence="16">
    <location>
        <begin position="330"/>
        <end position="412"/>
    </location>
</feature>
<dbReference type="SUPFAM" id="SSF52283">
    <property type="entry name" value="Formate/glycerate dehydrogenase catalytic domain-like"/>
    <property type="match status" value="1"/>
</dbReference>
<evidence type="ECO:0000259" key="16">
    <source>
        <dbReference type="Pfam" id="PF19304"/>
    </source>
</evidence>
<evidence type="ECO:0000256" key="7">
    <source>
        <dbReference type="ARBA" id="ARBA00022605"/>
    </source>
</evidence>
<dbReference type="EC" id="1.1.1.95" evidence="4 13"/>
<dbReference type="InterPro" id="IPR029009">
    <property type="entry name" value="ASB_dom_sf"/>
</dbReference>
<dbReference type="OrthoDB" id="1621027at2759"/>
<accession>A0A6P8QXA0</accession>
<proteinExistence type="inferred from homology"/>
<evidence type="ECO:0000256" key="5">
    <source>
        <dbReference type="ARBA" id="ARBA00021582"/>
    </source>
</evidence>
<dbReference type="Gene3D" id="3.40.50.720">
    <property type="entry name" value="NAD(P)-binding Rossmann-like Domain"/>
    <property type="match status" value="2"/>
</dbReference>
<evidence type="ECO:0000256" key="2">
    <source>
        <dbReference type="ARBA" id="ARBA00005854"/>
    </source>
</evidence>
<keyword evidence="9 13" id="KW-0560">Oxidoreductase</keyword>
<evidence type="ECO:0000256" key="3">
    <source>
        <dbReference type="ARBA" id="ARBA00011881"/>
    </source>
</evidence>
<dbReference type="PANTHER" id="PTHR42938">
    <property type="entry name" value="FORMATE DEHYDROGENASE 1"/>
    <property type="match status" value="1"/>
</dbReference>
<dbReference type="RefSeq" id="XP_033802792.1">
    <property type="nucleotide sequence ID" value="XM_033946901.1"/>
</dbReference>
<dbReference type="CTD" id="26227"/>
<protein>
    <recommendedName>
        <fullName evidence="5 13">D-3-phosphoglycerate dehydrogenase</fullName>
        <ecNumber evidence="4 13">1.1.1.95</ecNumber>
    </recommendedName>
</protein>
<evidence type="ECO:0000256" key="6">
    <source>
        <dbReference type="ARBA" id="ARBA00022553"/>
    </source>
</evidence>
<dbReference type="Pfam" id="PF00389">
    <property type="entry name" value="2-Hacid_dh"/>
    <property type="match status" value="1"/>
</dbReference>
<dbReference type="InParanoid" id="A0A6P8QXA0"/>
<dbReference type="InterPro" id="IPR006236">
    <property type="entry name" value="PGDH"/>
</dbReference>
<keyword evidence="10 13" id="KW-0520">NAD</keyword>
<dbReference type="Gene3D" id="3.30.1330.90">
    <property type="entry name" value="D-3-phosphoglycerate dehydrogenase, domain 3"/>
    <property type="match status" value="1"/>
</dbReference>
<dbReference type="UniPathway" id="UPA00135">
    <property type="reaction ID" value="UER00196"/>
</dbReference>
<feature type="domain" description="D-isomer specific 2-hydroxyacid dehydrogenase NAD-binding" evidence="15">
    <location>
        <begin position="112"/>
        <end position="285"/>
    </location>
</feature>
<evidence type="ECO:0000256" key="1">
    <source>
        <dbReference type="ARBA" id="ARBA00005216"/>
    </source>
</evidence>
<dbReference type="SUPFAM" id="SSF51735">
    <property type="entry name" value="NAD(P)-binding Rossmann-fold domains"/>
    <property type="match status" value="1"/>
</dbReference>
<dbReference type="GO" id="GO:0006564">
    <property type="term" value="P:L-serine biosynthetic process"/>
    <property type="evidence" value="ECO:0007669"/>
    <property type="project" value="UniProtKB-KW"/>
</dbReference>
<dbReference type="FunFam" id="3.40.50.720:FF:000021">
    <property type="entry name" value="D-3-phosphoglycerate dehydrogenase"/>
    <property type="match status" value="1"/>
</dbReference>
<dbReference type="PROSITE" id="PS00065">
    <property type="entry name" value="D_2_HYDROXYACID_DH_1"/>
    <property type="match status" value="1"/>
</dbReference>
<dbReference type="FunCoup" id="A0A6P8QXA0">
    <property type="interactions" value="1033"/>
</dbReference>
<gene>
    <name evidence="18" type="primary">PHGDH</name>
</gene>
<reference evidence="18" key="1">
    <citation type="submission" date="2025-08" db="UniProtKB">
        <authorList>
            <consortium name="RefSeq"/>
        </authorList>
    </citation>
    <scope>IDENTIFICATION</scope>
</reference>
<evidence type="ECO:0000256" key="10">
    <source>
        <dbReference type="ARBA" id="ARBA00023027"/>
    </source>
</evidence>
<dbReference type="KEGG" id="gsh:117361486"/>
<dbReference type="PANTHER" id="PTHR42938:SF22">
    <property type="entry name" value="D-3-PHOSPHOGLYCERATE DEHYDROGENASE"/>
    <property type="match status" value="1"/>
</dbReference>
<dbReference type="InterPro" id="IPR036291">
    <property type="entry name" value="NAD(P)-bd_dom_sf"/>
</dbReference>
<comment type="catalytic activity">
    <reaction evidence="12 13">
        <text>(2R)-3-phosphoglycerate + NAD(+) = 3-phosphooxypyruvate + NADH + H(+)</text>
        <dbReference type="Rhea" id="RHEA:12641"/>
        <dbReference type="ChEBI" id="CHEBI:15378"/>
        <dbReference type="ChEBI" id="CHEBI:18110"/>
        <dbReference type="ChEBI" id="CHEBI:57540"/>
        <dbReference type="ChEBI" id="CHEBI:57945"/>
        <dbReference type="ChEBI" id="CHEBI:58272"/>
        <dbReference type="EC" id="1.1.1.95"/>
    </reaction>
</comment>
<evidence type="ECO:0000256" key="8">
    <source>
        <dbReference type="ARBA" id="ARBA00022990"/>
    </source>
</evidence>
<keyword evidence="7 13" id="KW-0028">Amino-acid biosynthesis</keyword>
<name>A0A6P8QXA0_GEOSA</name>
<dbReference type="FunFam" id="3.30.1330.90:FF:000005">
    <property type="entry name" value="D-3-phosphoglycerate dehydrogenase"/>
    <property type="match status" value="1"/>
</dbReference>
<dbReference type="Pfam" id="PF19304">
    <property type="entry name" value="PGDH_inter"/>
    <property type="match status" value="1"/>
</dbReference>
<comment type="pathway">
    <text evidence="1 13">Amino-acid biosynthesis; L-serine biosynthesis; L-serine from 3-phospho-D-glycerate: step 1/3.</text>
</comment>
<dbReference type="InterPro" id="IPR045626">
    <property type="entry name" value="PGDH_ASB_dom"/>
</dbReference>
<comment type="similarity">
    <text evidence="2 13">Belongs to the D-isomer specific 2-hydroxyacid dehydrogenase family.</text>
</comment>
<keyword evidence="8" id="KW-0007">Acetylation</keyword>
<evidence type="ECO:0000313" key="17">
    <source>
        <dbReference type="Proteomes" id="UP000515159"/>
    </source>
</evidence>
<dbReference type="GO" id="GO:0004617">
    <property type="term" value="F:phosphoglycerate dehydrogenase activity"/>
    <property type="evidence" value="ECO:0007669"/>
    <property type="project" value="UniProtKB-EC"/>
</dbReference>
<feature type="domain" description="D-isomer specific 2-hydroxyacid dehydrogenase catalytic" evidence="14">
    <location>
        <begin position="9"/>
        <end position="317"/>
    </location>
</feature>
<dbReference type="AlphaFoldDB" id="A0A6P8QXA0"/>
<dbReference type="GO" id="GO:0051287">
    <property type="term" value="F:NAD binding"/>
    <property type="evidence" value="ECO:0007669"/>
    <property type="project" value="UniProtKB-UniRule"/>
</dbReference>
<evidence type="ECO:0000313" key="18">
    <source>
        <dbReference type="RefSeq" id="XP_033802792.1"/>
    </source>
</evidence>
<dbReference type="CDD" id="cd12173">
    <property type="entry name" value="PGDH_4"/>
    <property type="match status" value="1"/>
</dbReference>
<evidence type="ECO:0000256" key="13">
    <source>
        <dbReference type="RuleBase" id="RU363003"/>
    </source>
</evidence>
<dbReference type="PROSITE" id="PS00671">
    <property type="entry name" value="D_2_HYDROXYACID_DH_3"/>
    <property type="match status" value="1"/>
</dbReference>
<dbReference type="InterPro" id="IPR029752">
    <property type="entry name" value="D-isomer_DH_CS1"/>
</dbReference>
<keyword evidence="17" id="KW-1185">Reference proteome</keyword>
<keyword evidence="11 13" id="KW-0718">Serine biosynthesis</keyword>
<evidence type="ECO:0000256" key="4">
    <source>
        <dbReference type="ARBA" id="ARBA00013143"/>
    </source>
</evidence>
<dbReference type="GeneID" id="117361486"/>
<evidence type="ECO:0000256" key="11">
    <source>
        <dbReference type="ARBA" id="ARBA00023299"/>
    </source>
</evidence>
<dbReference type="InterPro" id="IPR006140">
    <property type="entry name" value="D-isomer_DH_NAD-bd"/>
</dbReference>